<evidence type="ECO:0000256" key="1">
    <source>
        <dbReference type="SAM" id="SignalP"/>
    </source>
</evidence>
<comment type="caution">
    <text evidence="3">The sequence shown here is derived from an EMBL/GenBank/DDBJ whole genome shotgun (WGS) entry which is preliminary data.</text>
</comment>
<sequence length="313" mass="36185">MGLSISVLSVFPLRLRLWLGRLLFRPLSRAAVRVSWHRVIKGPCNPTEVEAMQYVASHTTIPVPRVYAVHTEPNDFIYIEMAYVPGEALDEAWADLSTDQKYSIFADLKQHLSTLRELEPPAQGLVSSALQNPAYDCRIGNRFFGPITHDEFHSLARARAPLDVVASMFGEEIAEMHTRRYQAHFAHADLCPRNIIVRGGRVATTLDWAFAGWYPEYWDFTRAHYNLFYDQGRWEEYLRLVMPCYEMELRAERILWDGLPEPGTTRYWYRNGVEGKTEGSAPAASWLQTRARRQLAVPDLWTLALRREHYVVE</sequence>
<proteinExistence type="predicted"/>
<dbReference type="PANTHER" id="PTHR21310">
    <property type="entry name" value="AMINOGLYCOSIDE PHOSPHOTRANSFERASE-RELATED-RELATED"/>
    <property type="match status" value="1"/>
</dbReference>
<gene>
    <name evidence="3" type="ORF">PCL_13058</name>
</gene>
<feature type="chain" id="PRO_5015681053" description="Aminoglycoside phosphotransferase domain-containing protein" evidence="1">
    <location>
        <begin position="31"/>
        <end position="313"/>
    </location>
</feature>
<dbReference type="Proteomes" id="UP000245956">
    <property type="component" value="Unassembled WGS sequence"/>
</dbReference>
<dbReference type="EMBL" id="LCWV01000009">
    <property type="protein sequence ID" value="PWI70659.1"/>
    <property type="molecule type" value="Genomic_DNA"/>
</dbReference>
<feature type="domain" description="Aminoglycoside phosphotransferase" evidence="2">
    <location>
        <begin position="47"/>
        <end position="231"/>
    </location>
</feature>
<organism evidence="3 4">
    <name type="scientific">Purpureocillium lilacinum</name>
    <name type="common">Paecilomyces lilacinus</name>
    <dbReference type="NCBI Taxonomy" id="33203"/>
    <lineage>
        <taxon>Eukaryota</taxon>
        <taxon>Fungi</taxon>
        <taxon>Dikarya</taxon>
        <taxon>Ascomycota</taxon>
        <taxon>Pezizomycotina</taxon>
        <taxon>Sordariomycetes</taxon>
        <taxon>Hypocreomycetidae</taxon>
        <taxon>Hypocreales</taxon>
        <taxon>Ophiocordycipitaceae</taxon>
        <taxon>Purpureocillium</taxon>
    </lineage>
</organism>
<reference evidence="3 4" key="1">
    <citation type="journal article" date="2016" name="Front. Microbiol.">
        <title>Genome and transcriptome sequences reveal the specific parasitism of the nematophagous Purpureocillium lilacinum 36-1.</title>
        <authorList>
            <person name="Xie J."/>
            <person name="Li S."/>
            <person name="Mo C."/>
            <person name="Xiao X."/>
            <person name="Peng D."/>
            <person name="Wang G."/>
            <person name="Xiao Y."/>
        </authorList>
    </citation>
    <scope>NUCLEOTIDE SEQUENCE [LARGE SCALE GENOMIC DNA]</scope>
    <source>
        <strain evidence="3 4">36-1</strain>
    </source>
</reference>
<evidence type="ECO:0000313" key="4">
    <source>
        <dbReference type="Proteomes" id="UP000245956"/>
    </source>
</evidence>
<dbReference type="CDD" id="cd05120">
    <property type="entry name" value="APH_ChoK_like"/>
    <property type="match status" value="1"/>
</dbReference>
<dbReference type="PANTHER" id="PTHR21310:SF15">
    <property type="entry name" value="AMINOGLYCOSIDE PHOSPHOTRANSFERASE DOMAIN-CONTAINING PROTEIN"/>
    <property type="match status" value="1"/>
</dbReference>
<protein>
    <recommendedName>
        <fullName evidence="2">Aminoglycoside phosphotransferase domain-containing protein</fullName>
    </recommendedName>
</protein>
<dbReference type="InterPro" id="IPR051678">
    <property type="entry name" value="AGP_Transferase"/>
</dbReference>
<dbReference type="AlphaFoldDB" id="A0A2U3E863"/>
<dbReference type="Gene3D" id="3.90.1200.10">
    <property type="match status" value="1"/>
</dbReference>
<dbReference type="SUPFAM" id="SSF56112">
    <property type="entry name" value="Protein kinase-like (PK-like)"/>
    <property type="match status" value="1"/>
</dbReference>
<dbReference type="Pfam" id="PF01636">
    <property type="entry name" value="APH"/>
    <property type="match status" value="1"/>
</dbReference>
<dbReference type="InterPro" id="IPR002575">
    <property type="entry name" value="Aminoglycoside_PTrfase"/>
</dbReference>
<evidence type="ECO:0000313" key="3">
    <source>
        <dbReference type="EMBL" id="PWI70659.1"/>
    </source>
</evidence>
<accession>A0A2U3E863</accession>
<evidence type="ECO:0000259" key="2">
    <source>
        <dbReference type="Pfam" id="PF01636"/>
    </source>
</evidence>
<keyword evidence="1" id="KW-0732">Signal</keyword>
<dbReference type="InterPro" id="IPR011009">
    <property type="entry name" value="Kinase-like_dom_sf"/>
</dbReference>
<name>A0A2U3E863_PURLI</name>
<feature type="signal peptide" evidence="1">
    <location>
        <begin position="1"/>
        <end position="30"/>
    </location>
</feature>